<evidence type="ECO:0000256" key="14">
    <source>
        <dbReference type="ARBA" id="ARBA00023264"/>
    </source>
</evidence>
<evidence type="ECO:0000256" key="9">
    <source>
        <dbReference type="ARBA" id="ARBA00022840"/>
    </source>
</evidence>
<dbReference type="InterPro" id="IPR033717">
    <property type="entry name" value="UDPK"/>
</dbReference>
<evidence type="ECO:0000313" key="21">
    <source>
        <dbReference type="Proteomes" id="UP000004508"/>
    </source>
</evidence>
<feature type="binding site" evidence="17">
    <location>
        <position position="93"/>
    </location>
    <ligand>
        <name>ATP</name>
        <dbReference type="ChEBI" id="CHEBI:30616"/>
    </ligand>
</feature>
<keyword evidence="6 19" id="KW-0812">Transmembrane</keyword>
<dbReference type="CDD" id="cd14265">
    <property type="entry name" value="UDPK_IM_like"/>
    <property type="match status" value="1"/>
</dbReference>
<dbReference type="eggNOG" id="COG0818">
    <property type="taxonomic scope" value="Bacteria"/>
</dbReference>
<evidence type="ECO:0000256" key="7">
    <source>
        <dbReference type="ARBA" id="ARBA00022741"/>
    </source>
</evidence>
<dbReference type="PANTHER" id="PTHR34299:SF1">
    <property type="entry name" value="DIACYLGLYCEROL KINASE"/>
    <property type="match status" value="1"/>
</dbReference>
<keyword evidence="7 17" id="KW-0547">Nucleotide-binding</keyword>
<keyword evidence="5" id="KW-0808">Transferase</keyword>
<keyword evidence="4" id="KW-0444">Lipid biosynthesis</keyword>
<dbReference type="InterPro" id="IPR036945">
    <property type="entry name" value="DAGK_sf"/>
</dbReference>
<dbReference type="InterPro" id="IPR000829">
    <property type="entry name" value="DAGK"/>
</dbReference>
<comment type="subcellular location">
    <subcellularLocation>
        <location evidence="1">Cell membrane</location>
        <topology evidence="1">Multi-pass membrane protein</topology>
    </subcellularLocation>
</comment>
<comment type="cofactor">
    <cofactor evidence="18">
        <name>Mg(2+)</name>
        <dbReference type="ChEBI" id="CHEBI:18420"/>
    </cofactor>
    <text evidence="18">Mn(2+), Zn(2+), Cd(2+) and Co(2+) support activity to lesser extents.</text>
</comment>
<protein>
    <submittedName>
        <fullName evidence="20">Diacylglycerol kinase</fullName>
    </submittedName>
</protein>
<keyword evidence="14" id="KW-1208">Phospholipid metabolism</keyword>
<evidence type="ECO:0000256" key="2">
    <source>
        <dbReference type="ARBA" id="ARBA00005967"/>
    </source>
</evidence>
<feature type="binding site" evidence="18">
    <location>
        <position position="93"/>
    </location>
    <ligand>
        <name>a divalent metal cation</name>
        <dbReference type="ChEBI" id="CHEBI:60240"/>
    </ligand>
</feature>
<keyword evidence="12 19" id="KW-0472">Membrane</keyword>
<evidence type="ECO:0000256" key="8">
    <source>
        <dbReference type="ARBA" id="ARBA00022777"/>
    </source>
</evidence>
<keyword evidence="11" id="KW-0443">Lipid metabolism</keyword>
<dbReference type="InParanoid" id="D6TKQ5"/>
<name>D6TKQ5_KTERA</name>
<dbReference type="GO" id="GO:0046872">
    <property type="term" value="F:metal ion binding"/>
    <property type="evidence" value="ECO:0007669"/>
    <property type="project" value="UniProtKB-KW"/>
</dbReference>
<sequence>MRDVMNNQPSAPPPYQPVPHKSKWGKFIAGFGFAFSGIRHTITTQRNMRVHILIGLCAVLMGLILRISALEFAVLFVTMICVFTAEMFNTVFEICVDLVSPQYHPLAKIAKDVAAGAVLVSAILAVMVGLCLFGPPLWHLIFHS</sequence>
<dbReference type="GO" id="GO:0016301">
    <property type="term" value="F:kinase activity"/>
    <property type="evidence" value="ECO:0007669"/>
    <property type="project" value="UniProtKB-KW"/>
</dbReference>
<keyword evidence="13" id="KW-0594">Phospholipid biosynthesis</keyword>
<evidence type="ECO:0000313" key="20">
    <source>
        <dbReference type="EMBL" id="EFH86355.1"/>
    </source>
</evidence>
<evidence type="ECO:0000256" key="17">
    <source>
        <dbReference type="PIRSR" id="PIRSR600829-3"/>
    </source>
</evidence>
<keyword evidence="8 20" id="KW-0418">Kinase</keyword>
<keyword evidence="21" id="KW-1185">Reference proteome</keyword>
<dbReference type="EMBL" id="ADVG01000002">
    <property type="protein sequence ID" value="EFH86355.1"/>
    <property type="molecule type" value="Genomic_DNA"/>
</dbReference>
<keyword evidence="9 17" id="KW-0067">ATP-binding</keyword>
<gene>
    <name evidence="20" type="ORF">Krac_7649</name>
</gene>
<evidence type="ECO:0000256" key="19">
    <source>
        <dbReference type="SAM" id="Phobius"/>
    </source>
</evidence>
<accession>D6TKQ5</accession>
<evidence type="ECO:0000256" key="12">
    <source>
        <dbReference type="ARBA" id="ARBA00023136"/>
    </source>
</evidence>
<evidence type="ECO:0000256" key="3">
    <source>
        <dbReference type="ARBA" id="ARBA00022475"/>
    </source>
</evidence>
<dbReference type="GO" id="GO:0008654">
    <property type="term" value="P:phospholipid biosynthetic process"/>
    <property type="evidence" value="ECO:0007669"/>
    <property type="project" value="UniProtKB-KW"/>
</dbReference>
<feature type="transmembrane region" description="Helical" evidence="19">
    <location>
        <begin position="49"/>
        <end position="67"/>
    </location>
</feature>
<evidence type="ECO:0000256" key="10">
    <source>
        <dbReference type="ARBA" id="ARBA00022989"/>
    </source>
</evidence>
<evidence type="ECO:0000256" key="5">
    <source>
        <dbReference type="ARBA" id="ARBA00022679"/>
    </source>
</evidence>
<evidence type="ECO:0000256" key="11">
    <source>
        <dbReference type="ARBA" id="ARBA00023098"/>
    </source>
</evidence>
<evidence type="ECO:0000256" key="18">
    <source>
        <dbReference type="PIRSR" id="PIRSR600829-4"/>
    </source>
</evidence>
<evidence type="ECO:0000256" key="4">
    <source>
        <dbReference type="ARBA" id="ARBA00022516"/>
    </source>
</evidence>
<organism evidence="20 21">
    <name type="scientific">Ktedonobacter racemifer DSM 44963</name>
    <dbReference type="NCBI Taxonomy" id="485913"/>
    <lineage>
        <taxon>Bacteria</taxon>
        <taxon>Bacillati</taxon>
        <taxon>Chloroflexota</taxon>
        <taxon>Ktedonobacteria</taxon>
        <taxon>Ktedonobacterales</taxon>
        <taxon>Ktedonobacteraceae</taxon>
        <taxon>Ktedonobacter</taxon>
    </lineage>
</organism>
<keyword evidence="10 19" id="KW-1133">Transmembrane helix</keyword>
<feature type="binding site" evidence="17">
    <location>
        <begin position="111"/>
        <end position="112"/>
    </location>
    <ligand>
        <name>ATP</name>
        <dbReference type="ChEBI" id="CHEBI:30616"/>
    </ligand>
</feature>
<dbReference type="FunCoup" id="D6TKQ5">
    <property type="interactions" value="69"/>
</dbReference>
<dbReference type="GO" id="GO:0005524">
    <property type="term" value="F:ATP binding"/>
    <property type="evidence" value="ECO:0007669"/>
    <property type="project" value="UniProtKB-KW"/>
</dbReference>
<comment type="caution">
    <text evidence="20">The sequence shown here is derived from an EMBL/GenBank/DDBJ whole genome shotgun (WGS) entry which is preliminary data.</text>
</comment>
<reference evidence="20 21" key="1">
    <citation type="journal article" date="2011" name="Stand. Genomic Sci.">
        <title>Non-contiguous finished genome sequence and contextual data of the filamentous soil bacterium Ktedonobacter racemifer type strain (SOSP1-21).</title>
        <authorList>
            <person name="Chang Y.J."/>
            <person name="Land M."/>
            <person name="Hauser L."/>
            <person name="Chertkov O."/>
            <person name="Del Rio T.G."/>
            <person name="Nolan M."/>
            <person name="Copeland A."/>
            <person name="Tice H."/>
            <person name="Cheng J.F."/>
            <person name="Lucas S."/>
            <person name="Han C."/>
            <person name="Goodwin L."/>
            <person name="Pitluck S."/>
            <person name="Ivanova N."/>
            <person name="Ovchinikova G."/>
            <person name="Pati A."/>
            <person name="Chen A."/>
            <person name="Palaniappan K."/>
            <person name="Mavromatis K."/>
            <person name="Liolios K."/>
            <person name="Brettin T."/>
            <person name="Fiebig A."/>
            <person name="Rohde M."/>
            <person name="Abt B."/>
            <person name="Goker M."/>
            <person name="Detter J.C."/>
            <person name="Woyke T."/>
            <person name="Bristow J."/>
            <person name="Eisen J.A."/>
            <person name="Markowitz V."/>
            <person name="Hugenholtz P."/>
            <person name="Kyrpides N.C."/>
            <person name="Klenk H.P."/>
            <person name="Lapidus A."/>
        </authorList>
    </citation>
    <scope>NUCLEOTIDE SEQUENCE [LARGE SCALE GENOMIC DNA]</scope>
    <source>
        <strain evidence="21">DSM 44963</strain>
    </source>
</reference>
<evidence type="ECO:0000256" key="6">
    <source>
        <dbReference type="ARBA" id="ARBA00022692"/>
    </source>
</evidence>
<evidence type="ECO:0000256" key="1">
    <source>
        <dbReference type="ARBA" id="ARBA00004651"/>
    </source>
</evidence>
<dbReference type="GO" id="GO:0005886">
    <property type="term" value="C:plasma membrane"/>
    <property type="evidence" value="ECO:0007669"/>
    <property type="project" value="UniProtKB-SubCell"/>
</dbReference>
<dbReference type="Proteomes" id="UP000004508">
    <property type="component" value="Unassembled WGS sequence"/>
</dbReference>
<feature type="active site" description="Proton acceptor" evidence="15">
    <location>
        <position position="86"/>
    </location>
</feature>
<keyword evidence="18" id="KW-0479">Metal-binding</keyword>
<dbReference type="Pfam" id="PF01219">
    <property type="entry name" value="DAGK_prokar"/>
    <property type="match status" value="1"/>
</dbReference>
<dbReference type="AlphaFoldDB" id="D6TKQ5"/>
<feature type="binding site" evidence="16">
    <location>
        <position position="86"/>
    </location>
    <ligand>
        <name>substrate</name>
    </ligand>
</feature>
<evidence type="ECO:0000256" key="16">
    <source>
        <dbReference type="PIRSR" id="PIRSR600829-2"/>
    </source>
</evidence>
<keyword evidence="3" id="KW-1003">Cell membrane</keyword>
<proteinExistence type="inferred from homology"/>
<dbReference type="Gene3D" id="1.10.287.3610">
    <property type="match status" value="1"/>
</dbReference>
<dbReference type="STRING" id="485913.Krac_7649"/>
<evidence type="ECO:0000256" key="15">
    <source>
        <dbReference type="PIRSR" id="PIRSR600829-1"/>
    </source>
</evidence>
<dbReference type="PANTHER" id="PTHR34299">
    <property type="entry name" value="DIACYLGLYCEROL KINASE"/>
    <property type="match status" value="1"/>
</dbReference>
<evidence type="ECO:0000256" key="13">
    <source>
        <dbReference type="ARBA" id="ARBA00023209"/>
    </source>
</evidence>
<feature type="transmembrane region" description="Helical" evidence="19">
    <location>
        <begin position="113"/>
        <end position="138"/>
    </location>
</feature>
<keyword evidence="18" id="KW-0460">Magnesium</keyword>
<feature type="transmembrane region" description="Helical" evidence="19">
    <location>
        <begin position="73"/>
        <end position="92"/>
    </location>
</feature>
<comment type="similarity">
    <text evidence="2">Belongs to the bacterial diacylglycerol kinase family.</text>
</comment>